<proteinExistence type="predicted"/>
<reference evidence="1 2" key="1">
    <citation type="submission" date="2020-04" db="EMBL/GenBank/DDBJ databases">
        <title>MicrobeNet Type strains.</title>
        <authorList>
            <person name="Nicholson A.C."/>
        </authorList>
    </citation>
    <scope>NUCLEOTIDE SEQUENCE [LARGE SCALE GENOMIC DNA]</scope>
    <source>
        <strain evidence="1 2">DSM 44445</strain>
    </source>
</reference>
<accession>A0A7X6M2D4</accession>
<evidence type="ECO:0000313" key="1">
    <source>
        <dbReference type="EMBL" id="NKY88469.1"/>
    </source>
</evidence>
<name>A0A7X6M2D4_9NOCA</name>
<dbReference type="Proteomes" id="UP000523447">
    <property type="component" value="Unassembled WGS sequence"/>
</dbReference>
<evidence type="ECO:0000313" key="2">
    <source>
        <dbReference type="Proteomes" id="UP000523447"/>
    </source>
</evidence>
<gene>
    <name evidence="1" type="ORF">HGA07_22965</name>
</gene>
<protein>
    <submittedName>
        <fullName evidence="1">Uncharacterized protein</fullName>
    </submittedName>
</protein>
<keyword evidence="2" id="KW-1185">Reference proteome</keyword>
<sequence length="110" mass="12081">MGDAGRISVCVRAHRVNRWVLRASAIPYVGVDGADPVRLRWGAVHTFDALDPGRHRIEFTLRYRGFARPATRSAVEVELAAGEHAAFRVDNGPLNQDPFVFRRADGAGGN</sequence>
<dbReference type="AlphaFoldDB" id="A0A7X6M2D4"/>
<dbReference type="EMBL" id="JAAXPE010000029">
    <property type="protein sequence ID" value="NKY88469.1"/>
    <property type="molecule type" value="Genomic_DNA"/>
</dbReference>
<dbReference type="RefSeq" id="WP_051031653.1">
    <property type="nucleotide sequence ID" value="NZ_CAWPHS010000022.1"/>
</dbReference>
<organism evidence="1 2">
    <name type="scientific">Nocardia veterana</name>
    <dbReference type="NCBI Taxonomy" id="132249"/>
    <lineage>
        <taxon>Bacteria</taxon>
        <taxon>Bacillati</taxon>
        <taxon>Actinomycetota</taxon>
        <taxon>Actinomycetes</taxon>
        <taxon>Mycobacteriales</taxon>
        <taxon>Nocardiaceae</taxon>
        <taxon>Nocardia</taxon>
    </lineage>
</organism>
<comment type="caution">
    <text evidence="1">The sequence shown here is derived from an EMBL/GenBank/DDBJ whole genome shotgun (WGS) entry which is preliminary data.</text>
</comment>